<evidence type="ECO:0000256" key="4">
    <source>
        <dbReference type="PIRSR" id="PIRSR617867-1"/>
    </source>
</evidence>
<keyword evidence="7" id="KW-1185">Reference proteome</keyword>
<dbReference type="InterPro" id="IPR017867">
    <property type="entry name" value="Tyr_phospatase_low_mol_wt"/>
</dbReference>
<dbReference type="PRINTS" id="PR00719">
    <property type="entry name" value="LMWPTPASE"/>
</dbReference>
<name>A0A372LTF3_9BACI</name>
<dbReference type="GO" id="GO:0004725">
    <property type="term" value="F:protein tyrosine phosphatase activity"/>
    <property type="evidence" value="ECO:0007669"/>
    <property type="project" value="InterPro"/>
</dbReference>
<dbReference type="CDD" id="cd16344">
    <property type="entry name" value="LMWPAP"/>
    <property type="match status" value="1"/>
</dbReference>
<evidence type="ECO:0000313" key="6">
    <source>
        <dbReference type="EMBL" id="RFU70834.1"/>
    </source>
</evidence>
<feature type="domain" description="Phosphotyrosine protein phosphatase I" evidence="5">
    <location>
        <begin position="2"/>
        <end position="144"/>
    </location>
</feature>
<sequence>MIRVLFVCTGNTCRSPMAEAILKSKNIPGVEVKSAGVFAAEGDAASRYAKEVMDLNSILHEHSSTPLTNAEIEWATHIFTMTESHKSIIQDIYPQAIEKTFTIKEFIIGSQGDRDISDPFGGSLATYKKTFQELESLISQLPDKL</sequence>
<dbReference type="OrthoDB" id="9784339at2"/>
<evidence type="ECO:0000256" key="3">
    <source>
        <dbReference type="ARBA" id="ARBA00022912"/>
    </source>
</evidence>
<feature type="active site" evidence="4">
    <location>
        <position position="14"/>
    </location>
</feature>
<dbReference type="PANTHER" id="PTHR11717:SF31">
    <property type="entry name" value="LOW MOLECULAR WEIGHT PROTEIN-TYROSINE-PHOSPHATASE ETP-RELATED"/>
    <property type="match status" value="1"/>
</dbReference>
<evidence type="ECO:0000256" key="1">
    <source>
        <dbReference type="ARBA" id="ARBA00011063"/>
    </source>
</evidence>
<dbReference type="Proteomes" id="UP000264541">
    <property type="component" value="Unassembled WGS sequence"/>
</dbReference>
<evidence type="ECO:0000256" key="2">
    <source>
        <dbReference type="ARBA" id="ARBA00022801"/>
    </source>
</evidence>
<dbReference type="PANTHER" id="PTHR11717">
    <property type="entry name" value="LOW MOLECULAR WEIGHT PROTEIN TYROSINE PHOSPHATASE"/>
    <property type="match status" value="1"/>
</dbReference>
<dbReference type="InterPro" id="IPR050438">
    <property type="entry name" value="LMW_PTPase"/>
</dbReference>
<organism evidence="6 7">
    <name type="scientific">Peribacillus saganii</name>
    <dbReference type="NCBI Taxonomy" id="2303992"/>
    <lineage>
        <taxon>Bacteria</taxon>
        <taxon>Bacillati</taxon>
        <taxon>Bacillota</taxon>
        <taxon>Bacilli</taxon>
        <taxon>Bacillales</taxon>
        <taxon>Bacillaceae</taxon>
        <taxon>Peribacillus</taxon>
    </lineage>
</organism>
<comment type="caution">
    <text evidence="6">The sequence shown here is derived from an EMBL/GenBank/DDBJ whole genome shotgun (WGS) entry which is preliminary data.</text>
</comment>
<keyword evidence="2" id="KW-0378">Hydrolase</keyword>
<comment type="similarity">
    <text evidence="1">Belongs to the low molecular weight phosphotyrosine protein phosphatase family.</text>
</comment>
<feature type="active site" description="Proton donor" evidence="4">
    <location>
        <position position="118"/>
    </location>
</feature>
<dbReference type="InterPro" id="IPR036196">
    <property type="entry name" value="Ptyr_pPase_sf"/>
</dbReference>
<accession>A0A372LTF3</accession>
<dbReference type="RefSeq" id="WP_117325469.1">
    <property type="nucleotide sequence ID" value="NZ_QVTE01000010.1"/>
</dbReference>
<dbReference type="InterPro" id="IPR023485">
    <property type="entry name" value="Ptyr_pPase"/>
</dbReference>
<proteinExistence type="inferred from homology"/>
<dbReference type="SMART" id="SM00226">
    <property type="entry name" value="LMWPc"/>
    <property type="match status" value="1"/>
</dbReference>
<feature type="active site" description="Nucleophile" evidence="4">
    <location>
        <position position="8"/>
    </location>
</feature>
<evidence type="ECO:0000313" key="7">
    <source>
        <dbReference type="Proteomes" id="UP000264541"/>
    </source>
</evidence>
<protein>
    <submittedName>
        <fullName evidence="6">Low molecular weight protein arginine phosphatase</fullName>
    </submittedName>
</protein>
<dbReference type="EMBL" id="QVTE01000010">
    <property type="protein sequence ID" value="RFU70834.1"/>
    <property type="molecule type" value="Genomic_DNA"/>
</dbReference>
<keyword evidence="3" id="KW-0904">Protein phosphatase</keyword>
<dbReference type="Gene3D" id="3.40.50.2300">
    <property type="match status" value="1"/>
</dbReference>
<reference evidence="6 7" key="1">
    <citation type="submission" date="2018-08" db="EMBL/GenBank/DDBJ databases">
        <title>Bacillus chawlae sp. nov., Bacillus glennii sp. nov., and Bacillus saganii sp. nov. Isolated from the Vehicle Assembly Building at Kennedy Space Center where the Viking Spacecraft were Assembled.</title>
        <authorList>
            <person name="Seuylemezian A."/>
            <person name="Vaishampayan P."/>
        </authorList>
    </citation>
    <scope>NUCLEOTIDE SEQUENCE [LARGE SCALE GENOMIC DNA]</scope>
    <source>
        <strain evidence="6 7">V47-23a</strain>
    </source>
</reference>
<dbReference type="SUPFAM" id="SSF52788">
    <property type="entry name" value="Phosphotyrosine protein phosphatases I"/>
    <property type="match status" value="1"/>
</dbReference>
<dbReference type="AlphaFoldDB" id="A0A372LTF3"/>
<evidence type="ECO:0000259" key="5">
    <source>
        <dbReference type="SMART" id="SM00226"/>
    </source>
</evidence>
<gene>
    <name evidence="6" type="ORF">D0469_04575</name>
</gene>
<dbReference type="Pfam" id="PF01451">
    <property type="entry name" value="LMWPc"/>
    <property type="match status" value="1"/>
</dbReference>